<dbReference type="Gene3D" id="3.20.20.140">
    <property type="entry name" value="Metal-dependent hydrolases"/>
    <property type="match status" value="1"/>
</dbReference>
<dbReference type="GO" id="GO:0005829">
    <property type="term" value="C:cytosol"/>
    <property type="evidence" value="ECO:0007669"/>
    <property type="project" value="TreeGrafter"/>
</dbReference>
<comment type="cofactor">
    <cofactor evidence="1">
        <name>Zn(2+)</name>
        <dbReference type="ChEBI" id="CHEBI:29105"/>
    </cofactor>
</comment>
<dbReference type="InterPro" id="IPR006680">
    <property type="entry name" value="Amidohydro-rel"/>
</dbReference>
<dbReference type="NCBIfam" id="NF006681">
    <property type="entry name" value="PRK09229.1-2"/>
    <property type="match status" value="1"/>
</dbReference>
<dbReference type="NCBIfam" id="TIGR02022">
    <property type="entry name" value="hutF"/>
    <property type="match status" value="1"/>
</dbReference>
<organism evidence="6 7">
    <name type="scientific">Cystobacter ferrugineus</name>
    <dbReference type="NCBI Taxonomy" id="83449"/>
    <lineage>
        <taxon>Bacteria</taxon>
        <taxon>Pseudomonadati</taxon>
        <taxon>Myxococcota</taxon>
        <taxon>Myxococcia</taxon>
        <taxon>Myxococcales</taxon>
        <taxon>Cystobacterineae</taxon>
        <taxon>Archangiaceae</taxon>
        <taxon>Cystobacter</taxon>
    </lineage>
</organism>
<gene>
    <name evidence="6" type="ORF">BON30_26060</name>
</gene>
<dbReference type="Pfam" id="PF01979">
    <property type="entry name" value="Amidohydro_1"/>
    <property type="match status" value="1"/>
</dbReference>
<dbReference type="InterPro" id="IPR032466">
    <property type="entry name" value="Metal_Hydrolase"/>
</dbReference>
<sequence length="461" mass="50333">MSRETSLFCDSVLLADGWAEDVLLRFDDRGVITSVERGARPGEARARGPVIPGLPNLHSHAFQRAMAGLAERAGRTEDDFWTWRDTMYRFLARFTPEGLQAVAALLYLEMLKAGYTSVAEFHYLHHDREGTPYSDRAENSHRIVAAARETGIRLTHLPTLYAHGGFGGRAPTEGQKRFLNTVEGLLGIVESVRRVTAAEPSVRVGLALHSLRAVTPQELHEALAGMHSLDARAPLHIHIAEQTKEVEDCLAWSGERPVQWLLNRVPVDSRWCLVHATHLTPEEVTRLATSGAVAGLCPTTEANLGDGLFPAVDYLRQGGVFGIGSDSHISVSAPEELRLLEYGQRLVARRRNVLRVGSEDSVGAGLYRAAVAGGARALGLSAPGLDVGAPADLVVLDAEHPKLYGRTRDALLDSYLFASGSDCVRDVMVAGRFVVREGRHPAEDMLLARYRRELDLLLAVA</sequence>
<dbReference type="InterPro" id="IPR011059">
    <property type="entry name" value="Metal-dep_hydrolase_composite"/>
</dbReference>
<comment type="caution">
    <text evidence="6">The sequence shown here is derived from an EMBL/GenBank/DDBJ whole genome shotgun (WGS) entry which is preliminary data.</text>
</comment>
<reference evidence="6 7" key="2">
    <citation type="submission" date="2016-12" db="EMBL/GenBank/DDBJ databases">
        <title>Draft Genome Sequence of Cystobacter ferrugineus Strain Cbfe23.</title>
        <authorList>
            <person name="Akbar S."/>
            <person name="Dowd S.E."/>
            <person name="Stevens D.C."/>
        </authorList>
    </citation>
    <scope>NUCLEOTIDE SEQUENCE [LARGE SCALE GENOMIC DNA]</scope>
    <source>
        <strain evidence="6 7">Cbfe23</strain>
    </source>
</reference>
<dbReference type="RefSeq" id="WP_071901129.1">
    <property type="nucleotide sequence ID" value="NZ_MPIN01000007.1"/>
</dbReference>
<dbReference type="PANTHER" id="PTHR11271:SF48">
    <property type="entry name" value="AMIDOHYDROLASE-RELATED DOMAIN-CONTAINING PROTEIN"/>
    <property type="match status" value="1"/>
</dbReference>
<protein>
    <submittedName>
        <fullName evidence="6">Formimidoylglutamate deiminase</fullName>
    </submittedName>
</protein>
<dbReference type="InterPro" id="IPR051607">
    <property type="entry name" value="Metallo-dep_hydrolases"/>
</dbReference>
<dbReference type="GO" id="GO:0046872">
    <property type="term" value="F:metal ion binding"/>
    <property type="evidence" value="ECO:0007669"/>
    <property type="project" value="UniProtKB-KW"/>
</dbReference>
<evidence type="ECO:0000256" key="2">
    <source>
        <dbReference type="ARBA" id="ARBA00022723"/>
    </source>
</evidence>
<reference evidence="7" key="1">
    <citation type="submission" date="2016-11" db="EMBL/GenBank/DDBJ databases">
        <authorList>
            <person name="Shukria A."/>
            <person name="Stevens D.C."/>
        </authorList>
    </citation>
    <scope>NUCLEOTIDE SEQUENCE [LARGE SCALE GENOMIC DNA]</scope>
    <source>
        <strain evidence="7">Cbfe23</strain>
    </source>
</reference>
<dbReference type="PANTHER" id="PTHR11271">
    <property type="entry name" value="GUANINE DEAMINASE"/>
    <property type="match status" value="1"/>
</dbReference>
<evidence type="ECO:0000313" key="6">
    <source>
        <dbReference type="EMBL" id="OJH37661.1"/>
    </source>
</evidence>
<dbReference type="CDD" id="cd01313">
    <property type="entry name" value="Met_dep_hydrolase_E"/>
    <property type="match status" value="1"/>
</dbReference>
<dbReference type="SUPFAM" id="SSF51338">
    <property type="entry name" value="Composite domain of metallo-dependent hydrolases"/>
    <property type="match status" value="1"/>
</dbReference>
<dbReference type="OrthoDB" id="9807210at2"/>
<name>A0A1L9B5Y0_9BACT</name>
<dbReference type="Gene3D" id="2.30.40.10">
    <property type="entry name" value="Urease, subunit C, domain 1"/>
    <property type="match status" value="1"/>
</dbReference>
<dbReference type="STRING" id="83449.BON30_26060"/>
<feature type="domain" description="Amidohydrolase-related" evidence="5">
    <location>
        <begin position="50"/>
        <end position="434"/>
    </location>
</feature>
<dbReference type="EMBL" id="MPIN01000007">
    <property type="protein sequence ID" value="OJH37661.1"/>
    <property type="molecule type" value="Genomic_DNA"/>
</dbReference>
<evidence type="ECO:0000256" key="4">
    <source>
        <dbReference type="ARBA" id="ARBA00022833"/>
    </source>
</evidence>
<keyword evidence="2" id="KW-0479">Metal-binding</keyword>
<evidence type="ECO:0000313" key="7">
    <source>
        <dbReference type="Proteomes" id="UP000182229"/>
    </source>
</evidence>
<accession>A0A1L9B5Y0</accession>
<dbReference type="Proteomes" id="UP000182229">
    <property type="component" value="Unassembled WGS sequence"/>
</dbReference>
<proteinExistence type="predicted"/>
<dbReference type="AlphaFoldDB" id="A0A1L9B5Y0"/>
<keyword evidence="3" id="KW-0378">Hydrolase</keyword>
<dbReference type="GO" id="GO:0019239">
    <property type="term" value="F:deaminase activity"/>
    <property type="evidence" value="ECO:0007669"/>
    <property type="project" value="TreeGrafter"/>
</dbReference>
<evidence type="ECO:0000256" key="3">
    <source>
        <dbReference type="ARBA" id="ARBA00022801"/>
    </source>
</evidence>
<evidence type="ECO:0000256" key="1">
    <source>
        <dbReference type="ARBA" id="ARBA00001947"/>
    </source>
</evidence>
<keyword evidence="4" id="KW-0862">Zinc</keyword>
<dbReference type="SUPFAM" id="SSF51556">
    <property type="entry name" value="Metallo-dependent hydrolases"/>
    <property type="match status" value="1"/>
</dbReference>
<dbReference type="NCBIfam" id="NF006684">
    <property type="entry name" value="PRK09229.1-5"/>
    <property type="match status" value="1"/>
</dbReference>
<dbReference type="InterPro" id="IPR010252">
    <property type="entry name" value="HutF"/>
</dbReference>
<keyword evidence="7" id="KW-1185">Reference proteome</keyword>
<evidence type="ECO:0000259" key="5">
    <source>
        <dbReference type="Pfam" id="PF01979"/>
    </source>
</evidence>